<keyword evidence="2" id="KW-0223">Dioxygenase</keyword>
<dbReference type="EMBL" id="VINQ01000008">
    <property type="protein sequence ID" value="KAA0914672.1"/>
    <property type="molecule type" value="Genomic_DNA"/>
</dbReference>
<dbReference type="InterPro" id="IPR052537">
    <property type="entry name" value="Extradiol_RC_dioxygenase"/>
</dbReference>
<comment type="caution">
    <text evidence="2">The sequence shown here is derived from an EMBL/GenBank/DDBJ whole genome shotgun (WGS) entry which is preliminary data.</text>
</comment>
<dbReference type="RefSeq" id="WP_111366635.1">
    <property type="nucleotide sequence ID" value="NZ_VINQ01000008.1"/>
</dbReference>
<dbReference type="PANTHER" id="PTHR36110:SF2">
    <property type="entry name" value="RING-CLEAVING DIOXYGENASE MHQE-RELATED"/>
    <property type="match status" value="1"/>
</dbReference>
<sequence length="513" mass="55130">MTTGIHHVTAITRDVQKNVDFYAGFLGLRLVKQTGGYEDAEQLHLFYGDALGSPGSIVTFLVWQDGAPGRAGLGALSEIALAVPVASLGAWLTRAMTAGVPVGGPTRELGESVLRLRDPDGIVVKLVGVDAPADAPLAEPNAPTRIHGVTILSEDAQATADFVARFGYGEDKREGPFIRLRSDRDVVDVRASAGFVPAIPGTGQFDHVAFRARDGDAVRRMRLELRDHDGVTNVHDRKYFLSLYVREPMGTLFEYATDVPGFTVDETPEHLGETLMIPATDAARAAELRVKLPQFARPGEERRPMRDLPFVHRFHTPENPDGSVIVLLHGTGGNEADLMPLAAQLNPRATLLGVRGRSTEEGITRWFRRFDAVTYDQDDIRAEAEAFAGFVEGAISGYGLDPQGMAFLGYSNGANLLGAILRLHPGAVRRAILLRGIEALEDAPEADLKASDVLLLTGAQDPFGRMAPALEASLKAGGAAVDARVIDAGHELSAEDLRIAADWLASRKQGEAT</sequence>
<keyword evidence="2" id="KW-0560">Oxidoreductase</keyword>
<dbReference type="SUPFAM" id="SSF53474">
    <property type="entry name" value="alpha/beta-Hydrolases"/>
    <property type="match status" value="1"/>
</dbReference>
<reference evidence="2 3" key="1">
    <citation type="submission" date="2019-07" db="EMBL/GenBank/DDBJ databases">
        <title>Aquicoccus porphyridii gen. nov., sp. nov., isolated from a small marine red alga, Porphyridium marinum.</title>
        <authorList>
            <person name="Liu L."/>
        </authorList>
    </citation>
    <scope>NUCLEOTIDE SEQUENCE [LARGE SCALE GENOMIC DNA]</scope>
    <source>
        <strain evidence="2 3">L1 8-17</strain>
    </source>
</reference>
<protein>
    <submittedName>
        <fullName evidence="2">Ring-cleaving dioxygenase</fullName>
    </submittedName>
</protein>
<dbReference type="InterPro" id="IPR029058">
    <property type="entry name" value="AB_hydrolase_fold"/>
</dbReference>
<dbReference type="PANTHER" id="PTHR36110">
    <property type="entry name" value="RING-CLEAVING DIOXYGENASE MHQE-RELATED"/>
    <property type="match status" value="1"/>
</dbReference>
<keyword evidence="3" id="KW-1185">Reference proteome</keyword>
<proteinExistence type="predicted"/>
<evidence type="ECO:0000313" key="2">
    <source>
        <dbReference type="EMBL" id="KAA0914672.1"/>
    </source>
</evidence>
<name>A0A5A9ZCC0_9RHOB</name>
<dbReference type="SUPFAM" id="SSF54593">
    <property type="entry name" value="Glyoxalase/Bleomycin resistance protein/Dihydroxybiphenyl dioxygenase"/>
    <property type="match status" value="1"/>
</dbReference>
<evidence type="ECO:0000313" key="3">
    <source>
        <dbReference type="Proteomes" id="UP000325291"/>
    </source>
</evidence>
<dbReference type="GO" id="GO:0051213">
    <property type="term" value="F:dioxygenase activity"/>
    <property type="evidence" value="ECO:0007669"/>
    <property type="project" value="UniProtKB-KW"/>
</dbReference>
<dbReference type="Gene3D" id="3.40.50.1820">
    <property type="entry name" value="alpha/beta hydrolase"/>
    <property type="match status" value="1"/>
</dbReference>
<feature type="domain" description="VOC" evidence="1">
    <location>
        <begin position="145"/>
        <end position="258"/>
    </location>
</feature>
<dbReference type="InterPro" id="IPR004360">
    <property type="entry name" value="Glyas_Fos-R_dOase_dom"/>
</dbReference>
<dbReference type="PROSITE" id="PS51819">
    <property type="entry name" value="VOC"/>
    <property type="match status" value="2"/>
</dbReference>
<evidence type="ECO:0000259" key="1">
    <source>
        <dbReference type="PROSITE" id="PS51819"/>
    </source>
</evidence>
<accession>A0A5A9ZCC0</accession>
<organism evidence="2 3">
    <name type="scientific">Aquicoccus porphyridii</name>
    <dbReference type="NCBI Taxonomy" id="1852029"/>
    <lineage>
        <taxon>Bacteria</taxon>
        <taxon>Pseudomonadati</taxon>
        <taxon>Pseudomonadota</taxon>
        <taxon>Alphaproteobacteria</taxon>
        <taxon>Rhodobacterales</taxon>
        <taxon>Paracoccaceae</taxon>
        <taxon>Aquicoccus</taxon>
    </lineage>
</organism>
<gene>
    <name evidence="2" type="ORF">FLO80_11730</name>
</gene>
<feature type="domain" description="VOC" evidence="1">
    <location>
        <begin position="4"/>
        <end position="129"/>
    </location>
</feature>
<dbReference type="InterPro" id="IPR037523">
    <property type="entry name" value="VOC_core"/>
</dbReference>
<dbReference type="AlphaFoldDB" id="A0A5A9ZCC0"/>
<dbReference type="Pfam" id="PF00903">
    <property type="entry name" value="Glyoxalase"/>
    <property type="match status" value="1"/>
</dbReference>
<dbReference type="Gene3D" id="3.10.180.10">
    <property type="entry name" value="2,3-Dihydroxybiphenyl 1,2-Dioxygenase, domain 1"/>
    <property type="match status" value="2"/>
</dbReference>
<dbReference type="InterPro" id="IPR029068">
    <property type="entry name" value="Glyas_Bleomycin-R_OHBP_Dase"/>
</dbReference>
<dbReference type="Proteomes" id="UP000325291">
    <property type="component" value="Unassembled WGS sequence"/>
</dbReference>